<organism evidence="6 7">
    <name type="scientific">Limimaricola soesokkakensis</name>
    <dbReference type="NCBI Taxonomy" id="1343159"/>
    <lineage>
        <taxon>Bacteria</taxon>
        <taxon>Pseudomonadati</taxon>
        <taxon>Pseudomonadota</taxon>
        <taxon>Alphaproteobacteria</taxon>
        <taxon>Rhodobacterales</taxon>
        <taxon>Paracoccaceae</taxon>
        <taxon>Limimaricola</taxon>
    </lineage>
</organism>
<feature type="region of interest" description="Disordered" evidence="2">
    <location>
        <begin position="224"/>
        <end position="266"/>
    </location>
</feature>
<dbReference type="AlphaFoldDB" id="A0A1X7A575"/>
<dbReference type="OrthoDB" id="7222937at2"/>
<evidence type="ECO:0000313" key="6">
    <source>
        <dbReference type="EMBL" id="SLN70883.1"/>
    </source>
</evidence>
<keyword evidence="8" id="KW-1185">Reference proteome</keyword>
<feature type="compositionally biased region" description="Polar residues" evidence="2">
    <location>
        <begin position="199"/>
        <end position="209"/>
    </location>
</feature>
<protein>
    <submittedName>
        <fullName evidence="6">Phage integrase family protein</fullName>
    </submittedName>
</protein>
<dbReference type="InterPro" id="IPR013762">
    <property type="entry name" value="Integrase-like_cat_sf"/>
</dbReference>
<name>A0A1X7A575_9RHOB</name>
<evidence type="ECO:0000313" key="7">
    <source>
        <dbReference type="Proteomes" id="UP000193495"/>
    </source>
</evidence>
<evidence type="ECO:0000259" key="4">
    <source>
        <dbReference type="Pfam" id="PF20172"/>
    </source>
</evidence>
<dbReference type="SUPFAM" id="SSF56349">
    <property type="entry name" value="DNA breaking-rejoining enzymes"/>
    <property type="match status" value="1"/>
</dbReference>
<keyword evidence="1" id="KW-0233">DNA recombination</keyword>
<dbReference type="EMBL" id="FWFY01000019">
    <property type="protein sequence ID" value="SLN70883.1"/>
    <property type="molecule type" value="Genomic_DNA"/>
</dbReference>
<dbReference type="CDD" id="cd01184">
    <property type="entry name" value="INT_C_like_1"/>
    <property type="match status" value="1"/>
</dbReference>
<dbReference type="Proteomes" id="UP000240624">
    <property type="component" value="Unassembled WGS sequence"/>
</dbReference>
<dbReference type="InterPro" id="IPR046668">
    <property type="entry name" value="DUF6538"/>
</dbReference>
<evidence type="ECO:0000313" key="5">
    <source>
        <dbReference type="EMBL" id="PSK80687.1"/>
    </source>
</evidence>
<feature type="domain" description="Tyr recombinase" evidence="3">
    <location>
        <begin position="508"/>
        <end position="662"/>
    </location>
</feature>
<dbReference type="Gene3D" id="1.10.443.10">
    <property type="entry name" value="Intergrase catalytic core"/>
    <property type="match status" value="1"/>
</dbReference>
<proteinExistence type="predicted"/>
<dbReference type="Pfam" id="PF20172">
    <property type="entry name" value="DUF6538"/>
    <property type="match status" value="1"/>
</dbReference>
<dbReference type="Pfam" id="PF00589">
    <property type="entry name" value="Phage_integrase"/>
    <property type="match status" value="1"/>
</dbReference>
<dbReference type="GO" id="GO:0006310">
    <property type="term" value="P:DNA recombination"/>
    <property type="evidence" value="ECO:0007669"/>
    <property type="project" value="UniProtKB-KW"/>
</dbReference>
<dbReference type="InterPro" id="IPR002104">
    <property type="entry name" value="Integrase_catalytic"/>
</dbReference>
<reference evidence="6 7" key="1">
    <citation type="submission" date="2017-03" db="EMBL/GenBank/DDBJ databases">
        <authorList>
            <person name="Afonso C.L."/>
            <person name="Miller P.J."/>
            <person name="Scott M.A."/>
            <person name="Spackman E."/>
            <person name="Goraichik I."/>
            <person name="Dimitrov K.M."/>
            <person name="Suarez D.L."/>
            <person name="Swayne D.E."/>
        </authorList>
    </citation>
    <scope>NUCLEOTIDE SEQUENCE [LARGE SCALE GENOMIC DNA]</scope>
    <source>
        <strain evidence="6 7">CECT 8367</strain>
    </source>
</reference>
<dbReference type="EMBL" id="PYGB01000020">
    <property type="protein sequence ID" value="PSK80687.1"/>
    <property type="molecule type" value="Genomic_DNA"/>
</dbReference>
<evidence type="ECO:0000256" key="2">
    <source>
        <dbReference type="SAM" id="MobiDB-lite"/>
    </source>
</evidence>
<dbReference type="GO" id="GO:0015074">
    <property type="term" value="P:DNA integration"/>
    <property type="evidence" value="ECO:0007669"/>
    <property type="project" value="InterPro"/>
</dbReference>
<accession>A0A1X7A575</accession>
<feature type="region of interest" description="Disordered" evidence="2">
    <location>
        <begin position="190"/>
        <end position="212"/>
    </location>
</feature>
<dbReference type="InterPro" id="IPR011010">
    <property type="entry name" value="DNA_brk_join_enz"/>
</dbReference>
<dbReference type="Proteomes" id="UP000193495">
    <property type="component" value="Unassembled WGS sequence"/>
</dbReference>
<evidence type="ECO:0000256" key="1">
    <source>
        <dbReference type="ARBA" id="ARBA00023172"/>
    </source>
</evidence>
<feature type="domain" description="DUF6538" evidence="4">
    <location>
        <begin position="7"/>
        <end position="62"/>
    </location>
</feature>
<evidence type="ECO:0000313" key="8">
    <source>
        <dbReference type="Proteomes" id="UP000240624"/>
    </source>
</evidence>
<evidence type="ECO:0000259" key="3">
    <source>
        <dbReference type="Pfam" id="PF00589"/>
    </source>
</evidence>
<reference evidence="5 8" key="2">
    <citation type="submission" date="2018-03" db="EMBL/GenBank/DDBJ databases">
        <title>Genomic Encyclopedia of Archaeal and Bacterial Type Strains, Phase II (KMG-II): from individual species to whole genera.</title>
        <authorList>
            <person name="Goeker M."/>
        </authorList>
    </citation>
    <scope>NUCLEOTIDE SEQUENCE [LARGE SCALE GENOMIC DNA]</scope>
    <source>
        <strain evidence="5 8">DSM 29956</strain>
    </source>
</reference>
<gene>
    <name evidence="5" type="ORF">CLV79_12029</name>
    <name evidence="6" type="ORF">LOS8367_03584</name>
</gene>
<dbReference type="GO" id="GO:0003677">
    <property type="term" value="F:DNA binding"/>
    <property type="evidence" value="ECO:0007669"/>
    <property type="project" value="InterPro"/>
</dbReference>
<dbReference type="RefSeq" id="WP_085897877.1">
    <property type="nucleotide sequence ID" value="NZ_FWFY01000019.1"/>
</dbReference>
<sequence>MAINQPHLERRSTGYYWRRRVPARARTRFKPEFFCFPLRTHVPRDAAELARRLTAVSEICFNAEQDMPSDVMTEILVAYIEGEIEVSDRLRALSGLRTRAAAEAAMALEAAARASLHDAIFLCDKTPAIQPLRDTAARLGISLDESDEDFAILADKMVRAMIAVSEEKERRARGVFTEQDPYLAEALQRMSLPKRPSSMPRSAATNASTVDRPDTLEPAAEMASCDIPQDQAEPRSESPRLTSATAEEQRPAQENPDGSLDWPAPRTAQPKAAFYDRPGLKMTIDPSLLAPARILDGTDPKVIDLWDDWFNDMSRGLRSNGVYSFEDEGKAARFKKDADTIQSTRRIVHDVFGETRLSQATGELWARFTDLLRSLPNNHGRSSRWRHLTCFEFIEHEKHEQKKRLAKVEKEINSRGLAAEEADAARERAGTKLISPRTLQRHQKYLSAPLDYAVERGRISHNPFKPFVLGEAVIDDMRKQLPETSRQTWSSTELADLLKTEKWNSAKTEINDHVFWVPLIARLHGMRSEEILQLKPKNIRCDEGIYFFDIERGTGQSLKSNNARRIIPIHSQLIELGFLELVERQRSLGKERIFDKVSRSKSKRLTFTANFTKNFNYYRNSRKVYDKRRDLHAMRTSFNSSMVTRAVPDTARRYLMGHRNDDVGIVNYLPEGFSLATLKAYVEQEQLDLSMVARRFNAAPQSSRKGPKLAARDGVALSA</sequence>